<dbReference type="InterPro" id="IPR012495">
    <property type="entry name" value="TadE-like_dom"/>
</dbReference>
<keyword evidence="2" id="KW-1133">Transmembrane helix</keyword>
<organism evidence="4 5">
    <name type="scientific">Streptomyces thermoalcalitolerans</name>
    <dbReference type="NCBI Taxonomy" id="65605"/>
    <lineage>
        <taxon>Bacteria</taxon>
        <taxon>Bacillati</taxon>
        <taxon>Actinomycetota</taxon>
        <taxon>Actinomycetes</taxon>
        <taxon>Kitasatosporales</taxon>
        <taxon>Streptomycetaceae</taxon>
        <taxon>Streptomyces</taxon>
    </lineage>
</organism>
<evidence type="ECO:0000259" key="3">
    <source>
        <dbReference type="Pfam" id="PF07811"/>
    </source>
</evidence>
<proteinExistence type="predicted"/>
<dbReference type="Proteomes" id="UP001501005">
    <property type="component" value="Unassembled WGS sequence"/>
</dbReference>
<dbReference type="RefSeq" id="WP_344049542.1">
    <property type="nucleotide sequence ID" value="NZ_BAAAHG010000016.1"/>
</dbReference>
<feature type="compositionally biased region" description="Basic and acidic residues" evidence="1">
    <location>
        <begin position="1"/>
        <end position="11"/>
    </location>
</feature>
<reference evidence="5" key="1">
    <citation type="journal article" date="2019" name="Int. J. Syst. Evol. Microbiol.">
        <title>The Global Catalogue of Microorganisms (GCM) 10K type strain sequencing project: providing services to taxonomists for standard genome sequencing and annotation.</title>
        <authorList>
            <consortium name="The Broad Institute Genomics Platform"/>
            <consortium name="The Broad Institute Genome Sequencing Center for Infectious Disease"/>
            <person name="Wu L."/>
            <person name="Ma J."/>
        </authorList>
    </citation>
    <scope>NUCLEOTIDE SEQUENCE [LARGE SCALE GENOMIC DNA]</scope>
    <source>
        <strain evidence="5">JCM 10673</strain>
    </source>
</reference>
<keyword evidence="2" id="KW-0472">Membrane</keyword>
<feature type="transmembrane region" description="Helical" evidence="2">
    <location>
        <begin position="55"/>
        <end position="74"/>
    </location>
</feature>
<sequence>MPRRTDMPYDRRARHHDHRPGAGHDLGHDPGHGLDRDRRPGFGRRSGRGVDRGQVAIEYLGFIPILMLVALAVIQTGLVAHAAQQAGTAARAGARAASLGMSAQQGCREAVSASLSGRTSCAEARGGDTVTVTATVRIPSVIPFWNPIGDTRKTATMPLDH</sequence>
<evidence type="ECO:0000313" key="4">
    <source>
        <dbReference type="EMBL" id="GAA0912770.1"/>
    </source>
</evidence>
<feature type="compositionally biased region" description="Basic and acidic residues" evidence="1">
    <location>
        <begin position="19"/>
        <end position="40"/>
    </location>
</feature>
<evidence type="ECO:0000256" key="2">
    <source>
        <dbReference type="SAM" id="Phobius"/>
    </source>
</evidence>
<accession>A0ABP3Z4S3</accession>
<feature type="domain" description="TadE-like" evidence="3">
    <location>
        <begin position="53"/>
        <end position="95"/>
    </location>
</feature>
<gene>
    <name evidence="4" type="ORF">GCM10009549_25320</name>
</gene>
<feature type="region of interest" description="Disordered" evidence="1">
    <location>
        <begin position="1"/>
        <end position="48"/>
    </location>
</feature>
<name>A0ABP3Z4S3_9ACTN</name>
<keyword evidence="5" id="KW-1185">Reference proteome</keyword>
<evidence type="ECO:0000256" key="1">
    <source>
        <dbReference type="SAM" id="MobiDB-lite"/>
    </source>
</evidence>
<comment type="caution">
    <text evidence="4">The sequence shown here is derived from an EMBL/GenBank/DDBJ whole genome shotgun (WGS) entry which is preliminary data.</text>
</comment>
<dbReference type="EMBL" id="BAAAHG010000016">
    <property type="protein sequence ID" value="GAA0912770.1"/>
    <property type="molecule type" value="Genomic_DNA"/>
</dbReference>
<evidence type="ECO:0000313" key="5">
    <source>
        <dbReference type="Proteomes" id="UP001501005"/>
    </source>
</evidence>
<protein>
    <recommendedName>
        <fullName evidence="3">TadE-like domain-containing protein</fullName>
    </recommendedName>
</protein>
<dbReference type="Pfam" id="PF07811">
    <property type="entry name" value="TadE"/>
    <property type="match status" value="1"/>
</dbReference>
<keyword evidence="2" id="KW-0812">Transmembrane</keyword>